<name>A0A1S7FYC8_9LIST</name>
<dbReference type="SMART" id="SM00922">
    <property type="entry name" value="MR_MLE"/>
    <property type="match status" value="1"/>
</dbReference>
<dbReference type="Gene3D" id="3.30.390.10">
    <property type="entry name" value="Enolase-like, N-terminal domain"/>
    <property type="match status" value="1"/>
</dbReference>
<dbReference type="GO" id="GO:0043748">
    <property type="term" value="F:O-succinylbenzoate synthase activity"/>
    <property type="evidence" value="ECO:0007669"/>
    <property type="project" value="UniProtKB-EC"/>
</dbReference>
<dbReference type="InterPro" id="IPR036849">
    <property type="entry name" value="Enolase-like_C_sf"/>
</dbReference>
<evidence type="ECO:0000256" key="3">
    <source>
        <dbReference type="ARBA" id="ARBA00022723"/>
    </source>
</evidence>
<dbReference type="Proteomes" id="UP000223060">
    <property type="component" value="Chromosome"/>
</dbReference>
<dbReference type="InterPro" id="IPR029065">
    <property type="entry name" value="Enolase_C-like"/>
</dbReference>
<feature type="active site" description="Proton donor" evidence="7">
    <location>
        <position position="164"/>
    </location>
</feature>
<dbReference type="SFLD" id="SFLDS00001">
    <property type="entry name" value="Enolase"/>
    <property type="match status" value="1"/>
</dbReference>
<comment type="cofactor">
    <cofactor evidence="1 7">
        <name>a divalent metal cation</name>
        <dbReference type="ChEBI" id="CHEBI:60240"/>
    </cofactor>
</comment>
<proteinExistence type="inferred from homology"/>
<dbReference type="SFLD" id="SFLDF00009">
    <property type="entry name" value="o-succinylbenzoate_synthase"/>
    <property type="match status" value="1"/>
</dbReference>
<dbReference type="Gene3D" id="3.20.20.120">
    <property type="entry name" value="Enolase-like C-terminal domain"/>
    <property type="match status" value="1"/>
</dbReference>
<protein>
    <recommendedName>
        <fullName evidence="6 7">o-succinylbenzoate synthase</fullName>
        <shortName evidence="7">OSB synthase</shortName>
        <shortName evidence="7">OSBS</shortName>
        <ecNumber evidence="6 7">4.2.1.113</ecNumber>
    </recommendedName>
    <alternativeName>
        <fullName evidence="7">4-(2'-carboxyphenyl)-4-oxybutyric acid synthase</fullName>
    </alternativeName>
    <alternativeName>
        <fullName evidence="7">o-succinylbenzoic acid synthase</fullName>
    </alternativeName>
</protein>
<evidence type="ECO:0000256" key="1">
    <source>
        <dbReference type="ARBA" id="ARBA00001968"/>
    </source>
</evidence>
<dbReference type="EMBL" id="CP011102">
    <property type="protein sequence ID" value="AQY52428.1"/>
    <property type="molecule type" value="Genomic_DNA"/>
</dbReference>
<dbReference type="Pfam" id="PF13378">
    <property type="entry name" value="MR_MLE_C"/>
    <property type="match status" value="1"/>
</dbReference>
<dbReference type="InterPro" id="IPR029017">
    <property type="entry name" value="Enolase-like_N"/>
</dbReference>
<comment type="pathway">
    <text evidence="7">Quinol/quinone metabolism; 1,4-dihydroxy-2-naphthoate biosynthesis; 1,4-dihydroxy-2-naphthoate from chorismate: step 4/7.</text>
</comment>
<dbReference type="Pfam" id="PF02746">
    <property type="entry name" value="MR_MLE_N"/>
    <property type="match status" value="1"/>
</dbReference>
<evidence type="ECO:0000256" key="4">
    <source>
        <dbReference type="ARBA" id="ARBA00022842"/>
    </source>
</evidence>
<feature type="binding site" evidence="7">
    <location>
        <position position="239"/>
    </location>
    <ligand>
        <name>Mg(2+)</name>
        <dbReference type="ChEBI" id="CHEBI:18420"/>
    </ligand>
</feature>
<keyword evidence="5 7" id="KW-0456">Lyase</keyword>
<comment type="catalytic activity">
    <reaction evidence="7">
        <text>(1R,6R)-6-hydroxy-2-succinyl-cyclohexa-2,4-diene-1-carboxylate = 2-succinylbenzoate + H2O</text>
        <dbReference type="Rhea" id="RHEA:10196"/>
        <dbReference type="ChEBI" id="CHEBI:15377"/>
        <dbReference type="ChEBI" id="CHEBI:18325"/>
        <dbReference type="ChEBI" id="CHEBI:58689"/>
        <dbReference type="EC" id="4.2.1.113"/>
    </reaction>
</comment>
<dbReference type="NCBIfam" id="TIGR01928">
    <property type="entry name" value="menC_lowGC_arch"/>
    <property type="match status" value="1"/>
</dbReference>
<feature type="binding site" evidence="7">
    <location>
        <position position="189"/>
    </location>
    <ligand>
        <name>Mg(2+)</name>
        <dbReference type="ChEBI" id="CHEBI:18420"/>
    </ligand>
</feature>
<keyword evidence="3 7" id="KW-0479">Metal-binding</keyword>
<feature type="active site" description="Proton acceptor" evidence="7">
    <location>
        <position position="263"/>
    </location>
</feature>
<keyword evidence="4 7" id="KW-0460">Magnesium</keyword>
<dbReference type="AlphaFoldDB" id="A0A1S7FYC8"/>
<evidence type="ECO:0000259" key="8">
    <source>
        <dbReference type="SMART" id="SM00922"/>
    </source>
</evidence>
<dbReference type="GO" id="GO:0016854">
    <property type="term" value="F:racemase and epimerase activity"/>
    <property type="evidence" value="ECO:0007669"/>
    <property type="project" value="UniProtKB-ARBA"/>
</dbReference>
<dbReference type="CDD" id="cd03317">
    <property type="entry name" value="NAAAR"/>
    <property type="match status" value="1"/>
</dbReference>
<dbReference type="PANTHER" id="PTHR48073:SF5">
    <property type="entry name" value="O-SUCCINYLBENZOATE SYNTHASE"/>
    <property type="match status" value="1"/>
</dbReference>
<evidence type="ECO:0000313" key="10">
    <source>
        <dbReference type="Proteomes" id="UP000223060"/>
    </source>
</evidence>
<dbReference type="InterPro" id="IPR013342">
    <property type="entry name" value="Mandelate_racemase_C"/>
</dbReference>
<evidence type="ECO:0000256" key="5">
    <source>
        <dbReference type="ARBA" id="ARBA00023239"/>
    </source>
</evidence>
<gene>
    <name evidence="7" type="primary">menC</name>
    <name evidence="9" type="ORF">UE46_02540</name>
</gene>
<dbReference type="InterPro" id="IPR010197">
    <property type="entry name" value="OSBS/NAAAR"/>
</dbReference>
<reference evidence="10" key="1">
    <citation type="submission" date="2015-03" db="EMBL/GenBank/DDBJ databases">
        <authorList>
            <person name="Ferrari E."/>
            <person name="Walter M.C."/>
            <person name="Huptas C."/>
            <person name="Scherer S."/>
            <person name="Mueller-Herbst S."/>
        </authorList>
    </citation>
    <scope>NUCLEOTIDE SEQUENCE [LARGE SCALE GENOMIC DNA]</scope>
    <source>
        <strain evidence="10">LWP01</strain>
    </source>
</reference>
<dbReference type="SUPFAM" id="SSF54826">
    <property type="entry name" value="Enolase N-terminal domain-like"/>
    <property type="match status" value="1"/>
</dbReference>
<evidence type="ECO:0000256" key="7">
    <source>
        <dbReference type="HAMAP-Rule" id="MF_01933"/>
    </source>
</evidence>
<dbReference type="KEGG" id="lwi:UE46_02540"/>
<evidence type="ECO:0000313" key="9">
    <source>
        <dbReference type="EMBL" id="AQY52428.1"/>
    </source>
</evidence>
<dbReference type="SUPFAM" id="SSF51604">
    <property type="entry name" value="Enolase C-terminal domain-like"/>
    <property type="match status" value="1"/>
</dbReference>
<dbReference type="InterPro" id="IPR013341">
    <property type="entry name" value="Mandelate_racemase_N_dom"/>
</dbReference>
<dbReference type="GO" id="GO:0000287">
    <property type="term" value="F:magnesium ion binding"/>
    <property type="evidence" value="ECO:0007669"/>
    <property type="project" value="UniProtKB-UniRule"/>
</dbReference>
<comment type="pathway">
    <text evidence="7">Quinol/quinone metabolism; menaquinone biosynthesis.</text>
</comment>
<comment type="similarity">
    <text evidence="7">Belongs to the mandelate racemase/muconate lactonizing enzyme family. MenC type 2 subfamily.</text>
</comment>
<feature type="binding site" evidence="7">
    <location>
        <position position="214"/>
    </location>
    <ligand>
        <name>Mg(2+)</name>
        <dbReference type="ChEBI" id="CHEBI:18420"/>
    </ligand>
</feature>
<dbReference type="HAMAP" id="MF_01933">
    <property type="entry name" value="MenC_2"/>
    <property type="match status" value="1"/>
</dbReference>
<keyword evidence="2 7" id="KW-0474">Menaquinone biosynthesis</keyword>
<dbReference type="InterPro" id="IPR047585">
    <property type="entry name" value="MenC"/>
</dbReference>
<dbReference type="UniPathway" id="UPA00079"/>
<keyword evidence="10" id="KW-1185">Reference proteome</keyword>
<organism evidence="9 10">
    <name type="scientific">Listeria weihenstephanensis</name>
    <dbReference type="NCBI Taxonomy" id="1006155"/>
    <lineage>
        <taxon>Bacteria</taxon>
        <taxon>Bacillati</taxon>
        <taxon>Bacillota</taxon>
        <taxon>Bacilli</taxon>
        <taxon>Bacillales</taxon>
        <taxon>Listeriaceae</taxon>
        <taxon>Listeria</taxon>
    </lineage>
</organism>
<evidence type="ECO:0000256" key="6">
    <source>
        <dbReference type="ARBA" id="ARBA00029491"/>
    </source>
</evidence>
<dbReference type="EC" id="4.2.1.113" evidence="6 7"/>
<sequence length="370" mass="41479">MFVKEAILYHLEMPLKEPFKTSYGEMSSKSLCILKLTSSDGIEGYGELDAFSTPWYTEETTDTAAMIVQAHLLPLIRNVNLQTADQVNHIFKVIRGNEMAKSVIETAIWDIFSKSEKQSLSTYLGGVTGDISVGVSIGIQSSLDELVDTVQNYINEGYTRVKLKIKPGYDIEPVKKIRKLFPELLLMVDANSAYCRDDIQTLKKLDQYNLAMIEQPFGVTDFVDHAWLQKQIQTPICLDENIRSLNDVKQAFELRSAKAINIKIARVGGLDEALKILNFCYENGLIAWCGGMFEAGIGRAHNIALASRSELSFPGDISASNRYFSRDIILDEFTIKNGKITTPVGFGIGVELDKFSLETYCKRREVIILD</sequence>
<dbReference type="UniPathway" id="UPA01057">
    <property type="reaction ID" value="UER00165"/>
</dbReference>
<evidence type="ECO:0000256" key="2">
    <source>
        <dbReference type="ARBA" id="ARBA00022428"/>
    </source>
</evidence>
<dbReference type="SFLD" id="SFLDG00180">
    <property type="entry name" value="muconate_cycloisomerase"/>
    <property type="match status" value="1"/>
</dbReference>
<dbReference type="PANTHER" id="PTHR48073">
    <property type="entry name" value="O-SUCCINYLBENZOATE SYNTHASE-RELATED"/>
    <property type="match status" value="1"/>
</dbReference>
<feature type="domain" description="Mandelate racemase/muconate lactonizing enzyme C-terminal" evidence="8">
    <location>
        <begin position="143"/>
        <end position="235"/>
    </location>
</feature>
<accession>A0A1S7FYC8</accession>
<comment type="function">
    <text evidence="7">Converts 2-succinyl-6-hydroxy-2,4-cyclohexadiene-1-carboxylate (SHCHC) to 2-succinylbenzoate (OSB).</text>
</comment>
<dbReference type="GO" id="GO:0009234">
    <property type="term" value="P:menaquinone biosynthetic process"/>
    <property type="evidence" value="ECO:0007669"/>
    <property type="project" value="UniProtKB-UniRule"/>
</dbReference>